<comment type="caution">
    <text evidence="1">The sequence shown here is derived from an EMBL/GenBank/DDBJ whole genome shotgun (WGS) entry which is preliminary data.</text>
</comment>
<gene>
    <name evidence="1" type="ORF">DXC40_09090</name>
</gene>
<dbReference type="EMBL" id="QVME01000004">
    <property type="protein sequence ID" value="RGE67642.1"/>
    <property type="molecule type" value="Genomic_DNA"/>
</dbReference>
<dbReference type="Proteomes" id="UP000260828">
    <property type="component" value="Unassembled WGS sequence"/>
</dbReference>
<dbReference type="AlphaFoldDB" id="A0A3E3IKW4"/>
<evidence type="ECO:0000313" key="2">
    <source>
        <dbReference type="Proteomes" id="UP000260828"/>
    </source>
</evidence>
<sequence>MNDEKELLLSLPLNSKEREWMKERLRTLSVRKEYQLAAAIWRSDRLSGLASQGSAERMASVLRQKPEDLAREAVNCLLSLEEYGVLCPAGSYESLGRFYLKYYTDIPPEAWLFMDLEQIGENYESCHPGLFIGGCYVSYPRQEPERLYRGTNPESLPRGDWSLRLRLASPANPEGVWLRLPDYSPLNGWMPGEVEMALQALSVDSPRDCTLLEARCIIPELQESAEQYEDLEQLIRDGNDLGYVLDEQGQGQPHFLEKYFAAMELERCDTIAMALDIAQNLNCYDMVLAGQEKEYGLKRMEKLMNQPADPVLTPACAHLEEYGLYLLEREGYVLNAEGTAYIRRNSQEFHFEHTAPRAEPGVTMN</sequence>
<organism evidence="1 2">
    <name type="scientific">Anaerotruncus colihominis</name>
    <dbReference type="NCBI Taxonomy" id="169435"/>
    <lineage>
        <taxon>Bacteria</taxon>
        <taxon>Bacillati</taxon>
        <taxon>Bacillota</taxon>
        <taxon>Clostridia</taxon>
        <taxon>Eubacteriales</taxon>
        <taxon>Oscillospiraceae</taxon>
        <taxon>Anaerotruncus</taxon>
    </lineage>
</organism>
<accession>A0A3E3IKW4</accession>
<proteinExistence type="predicted"/>
<evidence type="ECO:0000313" key="1">
    <source>
        <dbReference type="EMBL" id="RGE67642.1"/>
    </source>
</evidence>
<reference evidence="1 2" key="1">
    <citation type="submission" date="2018-08" db="EMBL/GenBank/DDBJ databases">
        <title>A genome reference for cultivated species of the human gut microbiota.</title>
        <authorList>
            <person name="Zou Y."/>
            <person name="Xue W."/>
            <person name="Luo G."/>
        </authorList>
    </citation>
    <scope>NUCLEOTIDE SEQUENCE [LARGE SCALE GENOMIC DNA]</scope>
    <source>
        <strain evidence="1 2">TF05-12AC</strain>
    </source>
</reference>
<name>A0A3E3IKW4_9FIRM</name>
<dbReference type="RefSeq" id="WP_117546518.1">
    <property type="nucleotide sequence ID" value="NZ_QVME01000004.1"/>
</dbReference>
<protein>
    <submittedName>
        <fullName evidence="1">Uncharacterized protein</fullName>
    </submittedName>
</protein>